<evidence type="ECO:0000313" key="4">
    <source>
        <dbReference type="Proteomes" id="UP000001890"/>
    </source>
</evidence>
<evidence type="ECO:0000256" key="1">
    <source>
        <dbReference type="SAM" id="Phobius"/>
    </source>
</evidence>
<dbReference type="GeneID" id="57878244"/>
<feature type="transmembrane region" description="Helical" evidence="1">
    <location>
        <begin position="12"/>
        <end position="30"/>
    </location>
</feature>
<dbReference type="PANTHER" id="PTHR32060:SF22">
    <property type="entry name" value="CARBOXYL-TERMINAL-PROCESSING PEPTIDASE 3, CHLOROPLASTIC"/>
    <property type="match status" value="1"/>
</dbReference>
<proteinExistence type="predicted"/>
<dbReference type="Gene3D" id="3.90.226.10">
    <property type="entry name" value="2-enoyl-CoA Hydratase, Chain A, domain 1"/>
    <property type="match status" value="1"/>
</dbReference>
<dbReference type="Proteomes" id="UP000001890">
    <property type="component" value="Chromosome"/>
</dbReference>
<dbReference type="SUPFAM" id="SSF52096">
    <property type="entry name" value="ClpP/crotonase"/>
    <property type="match status" value="1"/>
</dbReference>
<dbReference type="Pfam" id="PF14684">
    <property type="entry name" value="Tricorn_C1"/>
    <property type="match status" value="1"/>
</dbReference>
<gene>
    <name evidence="3" type="ordered locus">XALc_2937</name>
</gene>
<keyword evidence="1" id="KW-0472">Membrane</keyword>
<dbReference type="InterPro" id="IPR029045">
    <property type="entry name" value="ClpP/crotonase-like_dom_sf"/>
</dbReference>
<dbReference type="GO" id="GO:0030288">
    <property type="term" value="C:outer membrane-bounded periplasmic space"/>
    <property type="evidence" value="ECO:0007669"/>
    <property type="project" value="TreeGrafter"/>
</dbReference>
<feature type="domain" description="Tail specific protease" evidence="2">
    <location>
        <begin position="303"/>
        <end position="496"/>
    </location>
</feature>
<dbReference type="KEGG" id="xal:XALC_2937"/>
<dbReference type="Gene3D" id="2.30.42.10">
    <property type="match status" value="1"/>
</dbReference>
<organism evidence="3 4">
    <name type="scientific">Xanthomonas albilineans (strain GPE PC73 / CFBP 7063)</name>
    <dbReference type="NCBI Taxonomy" id="380358"/>
    <lineage>
        <taxon>Bacteria</taxon>
        <taxon>Pseudomonadati</taxon>
        <taxon>Pseudomonadota</taxon>
        <taxon>Gammaproteobacteria</taxon>
        <taxon>Lysobacterales</taxon>
        <taxon>Lysobacteraceae</taxon>
        <taxon>Xanthomonas</taxon>
    </lineage>
</organism>
<dbReference type="GO" id="GO:0004175">
    <property type="term" value="F:endopeptidase activity"/>
    <property type="evidence" value="ECO:0007669"/>
    <property type="project" value="TreeGrafter"/>
</dbReference>
<dbReference type="SMART" id="SM00245">
    <property type="entry name" value="TSPc"/>
    <property type="match status" value="1"/>
</dbReference>
<keyword evidence="1" id="KW-1133">Transmembrane helix</keyword>
<dbReference type="AlphaFoldDB" id="D2UGA3"/>
<dbReference type="EMBL" id="FP565176">
    <property type="protein sequence ID" value="CBA17414.1"/>
    <property type="molecule type" value="Genomic_DNA"/>
</dbReference>
<dbReference type="CDD" id="cd06567">
    <property type="entry name" value="Peptidase_S41"/>
    <property type="match status" value="1"/>
</dbReference>
<dbReference type="PANTHER" id="PTHR32060">
    <property type="entry name" value="TAIL-SPECIFIC PROTEASE"/>
    <property type="match status" value="1"/>
</dbReference>
<dbReference type="InterPro" id="IPR036034">
    <property type="entry name" value="PDZ_sf"/>
</dbReference>
<dbReference type="Gene3D" id="3.30.750.44">
    <property type="match status" value="2"/>
</dbReference>
<protein>
    <submittedName>
        <fullName evidence="3">Putative peptidase_s41 protein</fullName>
    </submittedName>
</protein>
<dbReference type="GO" id="GO:0007165">
    <property type="term" value="P:signal transduction"/>
    <property type="evidence" value="ECO:0007669"/>
    <property type="project" value="TreeGrafter"/>
</dbReference>
<dbReference type="SUPFAM" id="SSF50156">
    <property type="entry name" value="PDZ domain-like"/>
    <property type="match status" value="1"/>
</dbReference>
<name>D2UGA3_XANAP</name>
<dbReference type="GO" id="GO:0006508">
    <property type="term" value="P:proteolysis"/>
    <property type="evidence" value="ECO:0007669"/>
    <property type="project" value="InterPro"/>
</dbReference>
<reference evidence="3 4" key="1">
    <citation type="journal article" date="2009" name="BMC Genomics">
        <title>The complete genome sequence of Xanthomonas albilineans provides new insights into the reductive genome evolution of the xylem-limited Xanthomonadaceae.</title>
        <authorList>
            <person name="Pieretti I."/>
            <person name="Royer M."/>
            <person name="Barbe V."/>
            <person name="Carrere S."/>
            <person name="Koebnik R."/>
            <person name="Cociancich S."/>
            <person name="Couloux A."/>
            <person name="Darrasse A."/>
            <person name="Gouzy J."/>
            <person name="Jacques M.A."/>
            <person name="Lauber E."/>
            <person name="Manceau C."/>
            <person name="Mangenot S."/>
            <person name="Poussier S."/>
            <person name="Segurens B."/>
            <person name="Szurek B."/>
            <person name="Verdier V."/>
            <person name="Arlat M."/>
            <person name="Rott P."/>
        </authorList>
    </citation>
    <scope>NUCLEOTIDE SEQUENCE [LARGE SCALE GENOMIC DNA]</scope>
    <source>
        <strain evidence="4">GPE PC73 / CFBP 7063</strain>
    </source>
</reference>
<dbReference type="RefSeq" id="WP_012917407.1">
    <property type="nucleotide sequence ID" value="NC_013722.1"/>
</dbReference>
<dbReference type="Pfam" id="PF03572">
    <property type="entry name" value="Peptidase_S41"/>
    <property type="match status" value="1"/>
</dbReference>
<sequence length="524" mass="57041">MTKYAFKRRHLLVLMVVAVSFLGIAIWINYRMNLHKFVWAWSAVNNLYYDDHFNGYDWGEVRETYEKKIPLLDFSHNKTTDVIKEMLELLESSHLTYFTPSEAAVSLPKKEDMVGLLWPNVSVGAGILMSEPRSARYSLVKNIEPASPLYLQGVREGWHIFLGSVAGLNYKKGSVDIGVDVVSPGGNKKYFISSVPITQSLPGDVEKDKGLIKLNKFNSAAFLELGKEINNNSGAFSEIIYVPLKLTITGLDGGKGIKVIDVVNRSSAERAGVVPGDEVIGIKPASGSGQKSQELNFSVKNAKGDIINLVTEPNDSDVAKLLNVKITERTAYAFKGSWVIKFNSFNTSNATWVAQQVSTHPGMPIIIDLRFNNGGVETSIGRIAGNFLPPGILIGTKQGRAPYSDLRIPTGTQATQAPVEILVSEATASAAEVLAATLQHYGRARIVGTRTSGQVLIARLYDLGSGAFIHIPVASFKDPSGISLERRGVMPDYSVMNSLADIRSDRDAALECAAALNNGMDCSR</sequence>
<dbReference type="STRING" id="380358.XALC_2937"/>
<dbReference type="GO" id="GO:0008236">
    <property type="term" value="F:serine-type peptidase activity"/>
    <property type="evidence" value="ECO:0007669"/>
    <property type="project" value="InterPro"/>
</dbReference>
<dbReference type="InterPro" id="IPR028204">
    <property type="entry name" value="Tricorn_C1"/>
</dbReference>
<dbReference type="OrthoDB" id="9758793at2"/>
<accession>D2UGA3</accession>
<evidence type="ECO:0000259" key="2">
    <source>
        <dbReference type="SMART" id="SM00245"/>
    </source>
</evidence>
<keyword evidence="4" id="KW-1185">Reference proteome</keyword>
<dbReference type="InterPro" id="IPR005151">
    <property type="entry name" value="Tail-specific_protease"/>
</dbReference>
<evidence type="ECO:0000313" key="3">
    <source>
        <dbReference type="EMBL" id="CBA17414.1"/>
    </source>
</evidence>
<keyword evidence="1" id="KW-0812">Transmembrane</keyword>
<dbReference type="eggNOG" id="COG0793">
    <property type="taxonomic scope" value="Bacteria"/>
</dbReference>